<dbReference type="Pfam" id="PF00572">
    <property type="entry name" value="Ribosomal_L13"/>
    <property type="match status" value="1"/>
</dbReference>
<geneLocation type="plastid" evidence="4"/>
<comment type="similarity">
    <text evidence="1">Belongs to the universal ribosomal protein uL13 family.</text>
</comment>
<dbReference type="InterPro" id="IPR005822">
    <property type="entry name" value="Ribosomal_uL13"/>
</dbReference>
<dbReference type="PANTHER" id="PTHR11545:SF2">
    <property type="entry name" value="LARGE RIBOSOMAL SUBUNIT PROTEIN UL13M"/>
    <property type="match status" value="1"/>
</dbReference>
<dbReference type="AlphaFoldDB" id="A0A1C9C7V2"/>
<dbReference type="GO" id="GO:0006412">
    <property type="term" value="P:translation"/>
    <property type="evidence" value="ECO:0007669"/>
    <property type="project" value="InterPro"/>
</dbReference>
<keyword evidence="2 4" id="KW-0689">Ribosomal protein</keyword>
<protein>
    <submittedName>
        <fullName evidence="4">Ribosomal protein L13</fullName>
    </submittedName>
</protein>
<evidence type="ECO:0000256" key="3">
    <source>
        <dbReference type="ARBA" id="ARBA00023274"/>
    </source>
</evidence>
<dbReference type="NCBIfam" id="TIGR01066">
    <property type="entry name" value="rplM_bact"/>
    <property type="match status" value="1"/>
</dbReference>
<proteinExistence type="inferred from homology"/>
<keyword evidence="3" id="KW-0687">Ribonucleoprotein</keyword>
<dbReference type="HAMAP" id="MF_01366">
    <property type="entry name" value="Ribosomal_uL13"/>
    <property type="match status" value="1"/>
</dbReference>
<dbReference type="GeneID" id="29069582"/>
<dbReference type="GO" id="GO:0003735">
    <property type="term" value="F:structural constituent of ribosome"/>
    <property type="evidence" value="ECO:0007669"/>
    <property type="project" value="InterPro"/>
</dbReference>
<evidence type="ECO:0000256" key="1">
    <source>
        <dbReference type="ARBA" id="ARBA00006227"/>
    </source>
</evidence>
<dbReference type="CDD" id="cd00392">
    <property type="entry name" value="Ribosomal_L13"/>
    <property type="match status" value="1"/>
</dbReference>
<dbReference type="Gene3D" id="3.90.1180.10">
    <property type="entry name" value="Ribosomal protein L13"/>
    <property type="match status" value="1"/>
</dbReference>
<dbReference type="RefSeq" id="YP_009293775.1">
    <property type="nucleotide sequence ID" value="NC_031144.1"/>
</dbReference>
<evidence type="ECO:0000256" key="2">
    <source>
        <dbReference type="ARBA" id="ARBA00022980"/>
    </source>
</evidence>
<reference evidence="4" key="1">
    <citation type="journal article" date="2016" name="BMC Biol.">
        <title>Parallel evolution of highly conserved plastid genome architecture in red seaweeds and seed plants.</title>
        <authorList>
            <person name="Lee J."/>
            <person name="Cho C.H."/>
            <person name="Park S.I."/>
            <person name="Choi J.W."/>
            <person name="Song H.S."/>
            <person name="West J.A."/>
            <person name="Bhattacharya D."/>
            <person name="Yoon H.S."/>
        </authorList>
    </citation>
    <scope>NUCLEOTIDE SEQUENCE</scope>
</reference>
<keyword evidence="4" id="KW-0934">Plastid</keyword>
<dbReference type="GO" id="GO:0022625">
    <property type="term" value="C:cytosolic large ribosomal subunit"/>
    <property type="evidence" value="ECO:0007669"/>
    <property type="project" value="TreeGrafter"/>
</dbReference>
<dbReference type="EMBL" id="KX284709">
    <property type="protein sequence ID" value="AOM64457.1"/>
    <property type="molecule type" value="Genomic_DNA"/>
</dbReference>
<accession>A0A1C9C7V2</accession>
<dbReference type="PANTHER" id="PTHR11545">
    <property type="entry name" value="RIBOSOMAL PROTEIN L13"/>
    <property type="match status" value="1"/>
</dbReference>
<evidence type="ECO:0000313" key="4">
    <source>
        <dbReference type="EMBL" id="AOM64457.1"/>
    </source>
</evidence>
<organism evidence="4">
    <name type="scientific">Rhodymenia pseudopalmata</name>
    <name type="common">Red alga</name>
    <dbReference type="NCBI Taxonomy" id="31502"/>
    <lineage>
        <taxon>Eukaryota</taxon>
        <taxon>Rhodophyta</taxon>
        <taxon>Florideophyceae</taxon>
        <taxon>Rhodymeniophycidae</taxon>
        <taxon>Rhodymeniales</taxon>
        <taxon>Rhodymeniaceae</taxon>
        <taxon>Rhodymenia</taxon>
    </lineage>
</organism>
<gene>
    <name evidence="4" type="primary">rpl13</name>
    <name evidence="4" type="ORF">Rhodyp_179</name>
</gene>
<dbReference type="InterPro" id="IPR036899">
    <property type="entry name" value="Ribosomal_uL13_sf"/>
</dbReference>
<dbReference type="SUPFAM" id="SSF52161">
    <property type="entry name" value="Ribosomal protein L13"/>
    <property type="match status" value="1"/>
</dbReference>
<dbReference type="GO" id="GO:0017148">
    <property type="term" value="P:negative regulation of translation"/>
    <property type="evidence" value="ECO:0007669"/>
    <property type="project" value="TreeGrafter"/>
</dbReference>
<dbReference type="InterPro" id="IPR005823">
    <property type="entry name" value="Ribosomal_uL13_bac-type"/>
</dbReference>
<dbReference type="GO" id="GO:0003729">
    <property type="term" value="F:mRNA binding"/>
    <property type="evidence" value="ECO:0007669"/>
    <property type="project" value="TreeGrafter"/>
</dbReference>
<name>A0A1C9C7V2_RHOPU</name>
<dbReference type="PIRSF" id="PIRSF002181">
    <property type="entry name" value="Ribosomal_L13"/>
    <property type="match status" value="1"/>
</dbReference>
<sequence length="146" mass="16952">MNRTYVPNQKNKNKLSKWYLIDAKNQTLGRLSTCVANILLGKHETEYTPYLCSNNYVIIINAKYICVTGNKKYNKLYKRHSGRPGGMKIECFEQLKKRIPGRIMEKSIKGMLGKGPMGYKLFKQLKIYKENQHPHLAQKPYPVSLN</sequence>